<dbReference type="AlphaFoldDB" id="A0AB38G2Y8"/>
<sequence>MALKPGDNSGKDGGIYQEQGPRGGKKDNFATIADNKTAPPTSKPGSTWVPVKKTPDSKR</sequence>
<evidence type="ECO:0000313" key="3">
    <source>
        <dbReference type="Proteomes" id="UP000251313"/>
    </source>
</evidence>
<evidence type="ECO:0000313" key="2">
    <source>
        <dbReference type="EMBL" id="SQA65630.1"/>
    </source>
</evidence>
<reference evidence="2 3" key="1">
    <citation type="submission" date="2018-06" db="EMBL/GenBank/DDBJ databases">
        <authorList>
            <consortium name="Pathogen Informatics"/>
            <person name="Doyle S."/>
        </authorList>
    </citation>
    <scope>NUCLEOTIDE SEQUENCE [LARGE SCALE GENOMIC DNA]</scope>
    <source>
        <strain evidence="2 3">NCTC11967</strain>
    </source>
</reference>
<dbReference type="EMBL" id="UAVL01000022">
    <property type="protein sequence ID" value="SQA65630.1"/>
    <property type="molecule type" value="Genomic_DNA"/>
</dbReference>
<feature type="region of interest" description="Disordered" evidence="1">
    <location>
        <begin position="1"/>
        <end position="59"/>
    </location>
</feature>
<organism evidence="2 3">
    <name type="scientific">Yokenella regensburgei</name>
    <dbReference type="NCBI Taxonomy" id="158877"/>
    <lineage>
        <taxon>Bacteria</taxon>
        <taxon>Pseudomonadati</taxon>
        <taxon>Pseudomonadota</taxon>
        <taxon>Gammaproteobacteria</taxon>
        <taxon>Enterobacterales</taxon>
        <taxon>Enterobacteriaceae</taxon>
        <taxon>Yokenella</taxon>
    </lineage>
</organism>
<dbReference type="RefSeq" id="WP_006820173.1">
    <property type="nucleotide sequence ID" value="NZ_CABKQJ010000016.1"/>
</dbReference>
<comment type="caution">
    <text evidence="2">The sequence shown here is derived from an EMBL/GenBank/DDBJ whole genome shotgun (WGS) entry which is preliminary data.</text>
</comment>
<dbReference type="Proteomes" id="UP000251313">
    <property type="component" value="Unassembled WGS sequence"/>
</dbReference>
<accession>A0AB38G2Y8</accession>
<evidence type="ECO:0008006" key="4">
    <source>
        <dbReference type="Google" id="ProtNLM"/>
    </source>
</evidence>
<gene>
    <name evidence="2" type="ORF">NCTC11967_04671</name>
</gene>
<protein>
    <recommendedName>
        <fullName evidence="4">YjzC family protein</fullName>
    </recommendedName>
</protein>
<proteinExistence type="predicted"/>
<name>A0AB38G2Y8_9ENTR</name>
<evidence type="ECO:0000256" key="1">
    <source>
        <dbReference type="SAM" id="MobiDB-lite"/>
    </source>
</evidence>